<proteinExistence type="predicted"/>
<accession>A0ACB7WI45</accession>
<reference evidence="2" key="1">
    <citation type="journal article" date="2022" name="Nat. Commun.">
        <title>Chromosome evolution and the genetic basis of agronomically important traits in greater yam.</title>
        <authorList>
            <person name="Bredeson J.V."/>
            <person name="Lyons J.B."/>
            <person name="Oniyinde I.O."/>
            <person name="Okereke N.R."/>
            <person name="Kolade O."/>
            <person name="Nnabue I."/>
            <person name="Nwadili C.O."/>
            <person name="Hribova E."/>
            <person name="Parker M."/>
            <person name="Nwogha J."/>
            <person name="Shu S."/>
            <person name="Carlson J."/>
            <person name="Kariba R."/>
            <person name="Muthemba S."/>
            <person name="Knop K."/>
            <person name="Barton G.J."/>
            <person name="Sherwood A.V."/>
            <person name="Lopez-Montes A."/>
            <person name="Asiedu R."/>
            <person name="Jamnadass R."/>
            <person name="Muchugi A."/>
            <person name="Goodstein D."/>
            <person name="Egesi C.N."/>
            <person name="Featherston J."/>
            <person name="Asfaw A."/>
            <person name="Simpson G.G."/>
            <person name="Dolezel J."/>
            <person name="Hendre P.S."/>
            <person name="Van Deynze A."/>
            <person name="Kumar P.L."/>
            <person name="Obidiegwu J.E."/>
            <person name="Bhattacharjee R."/>
            <person name="Rokhsar D.S."/>
        </authorList>
    </citation>
    <scope>NUCLEOTIDE SEQUENCE [LARGE SCALE GENOMIC DNA]</scope>
    <source>
        <strain evidence="2">cv. TDa95/00328</strain>
    </source>
</reference>
<protein>
    <submittedName>
        <fullName evidence="1">F-box domain-containing protein</fullName>
    </submittedName>
</protein>
<sequence length="479" mass="55340">MLLTGEDSESLGISKFMDITESAIPVKVGFRMKKDNNQCRKMSKEPPQELLIEILARLPTKSAIRFSSVSKLWLSIIKDSAFKDLHSKHSRQSLRTNSLILMREKIGEKNKISFNLLSIQRPILPNAMSHFVADHEYHCVGTCNGLLCFAPDKSQEPLFLCNPVTGEQITLPRSHCPFRAQYRHYYCSFAFGFCPYTEKYKVIEILSPRLELLSSYGKMMVYTVGNGKTWRKIKGFQHSLQADSVYINGKVYWQINCKGEDGETGIVCFDVTKETVTRMEYPWSRVYRRGFENFSETILELDGHLTAASCHLGANHISLWMLKDFDKQQWEKRYSFDLPLENLDGKINRLVSLCECDGVLLAWLLDGLAVYDIKRGTMKWYQGICDLLVEMNWNLCKGYRPSFESPKRLISGSGECSKSMLSTNEHTSSTDLWRLFWNKIWQAPGELFEKEGCLRKSRGEEFRSKLTYTLCSHTFDFFR</sequence>
<evidence type="ECO:0000313" key="1">
    <source>
        <dbReference type="EMBL" id="KAH7687420.1"/>
    </source>
</evidence>
<evidence type="ECO:0000313" key="2">
    <source>
        <dbReference type="Proteomes" id="UP000827976"/>
    </source>
</evidence>
<name>A0ACB7WI45_DIOAL</name>
<keyword evidence="2" id="KW-1185">Reference proteome</keyword>
<dbReference type="Proteomes" id="UP000827976">
    <property type="component" value="Chromosome 4"/>
</dbReference>
<dbReference type="EMBL" id="CM037014">
    <property type="protein sequence ID" value="KAH7687420.1"/>
    <property type="molecule type" value="Genomic_DNA"/>
</dbReference>
<organism evidence="1 2">
    <name type="scientific">Dioscorea alata</name>
    <name type="common">Purple yam</name>
    <dbReference type="NCBI Taxonomy" id="55571"/>
    <lineage>
        <taxon>Eukaryota</taxon>
        <taxon>Viridiplantae</taxon>
        <taxon>Streptophyta</taxon>
        <taxon>Embryophyta</taxon>
        <taxon>Tracheophyta</taxon>
        <taxon>Spermatophyta</taxon>
        <taxon>Magnoliopsida</taxon>
        <taxon>Liliopsida</taxon>
        <taxon>Dioscoreales</taxon>
        <taxon>Dioscoreaceae</taxon>
        <taxon>Dioscorea</taxon>
    </lineage>
</organism>
<comment type="caution">
    <text evidence="1">The sequence shown here is derived from an EMBL/GenBank/DDBJ whole genome shotgun (WGS) entry which is preliminary data.</text>
</comment>
<gene>
    <name evidence="1" type="ORF">IHE45_04G164800</name>
</gene>